<dbReference type="PANTHER" id="PTHR43808:SF17">
    <property type="entry name" value="PEPTIDASE M20"/>
    <property type="match status" value="1"/>
</dbReference>
<dbReference type="GO" id="GO:0016787">
    <property type="term" value="F:hydrolase activity"/>
    <property type="evidence" value="ECO:0007669"/>
    <property type="project" value="UniProtKB-KW"/>
</dbReference>
<organism evidence="3 4">
    <name type="scientific">Desulfosarcina ovata subsp. ovata</name>
    <dbReference type="NCBI Taxonomy" id="2752305"/>
    <lineage>
        <taxon>Bacteria</taxon>
        <taxon>Pseudomonadati</taxon>
        <taxon>Thermodesulfobacteriota</taxon>
        <taxon>Desulfobacteria</taxon>
        <taxon>Desulfobacterales</taxon>
        <taxon>Desulfosarcinaceae</taxon>
        <taxon>Desulfosarcina</taxon>
    </lineage>
</organism>
<evidence type="ECO:0000256" key="2">
    <source>
        <dbReference type="ARBA" id="ARBA00022801"/>
    </source>
</evidence>
<gene>
    <name evidence="3" type="ORF">DSCOOX_05540</name>
</gene>
<dbReference type="SUPFAM" id="SSF53187">
    <property type="entry name" value="Zn-dependent exopeptidases"/>
    <property type="match status" value="1"/>
</dbReference>
<accession>A0A5K8A4U8</accession>
<evidence type="ECO:0000313" key="3">
    <source>
        <dbReference type="EMBL" id="BBO87374.1"/>
    </source>
</evidence>
<dbReference type="InterPro" id="IPR050072">
    <property type="entry name" value="Peptidase_M20A"/>
</dbReference>
<dbReference type="AlphaFoldDB" id="A0A5K8A4U8"/>
<keyword evidence="4" id="KW-1185">Reference proteome</keyword>
<dbReference type="EMBL" id="AP021879">
    <property type="protein sequence ID" value="BBO87374.1"/>
    <property type="molecule type" value="Genomic_DNA"/>
</dbReference>
<dbReference type="Gene3D" id="3.40.630.10">
    <property type="entry name" value="Zn peptidases"/>
    <property type="match status" value="1"/>
</dbReference>
<dbReference type="PANTHER" id="PTHR43808">
    <property type="entry name" value="ACETYLORNITHINE DEACETYLASE"/>
    <property type="match status" value="1"/>
</dbReference>
<dbReference type="Proteomes" id="UP000422108">
    <property type="component" value="Chromosome"/>
</dbReference>
<evidence type="ECO:0000313" key="4">
    <source>
        <dbReference type="Proteomes" id="UP000422108"/>
    </source>
</evidence>
<protein>
    <submittedName>
        <fullName evidence="3">Peptidase M20</fullName>
    </submittedName>
</protein>
<sequence>MEEILNQLPAFVEQISDIREIIISNIVLIGQIPAPTFREQRRAERLVERLADFQVDDCAVDDFGNPVGIIRGRASSKSAIFIVAHLDTFCETTSDTLYTVTDKAISGMGVSDNSAAVGVMASLPEVFRRLGMVFESDIVLVAPVHSLGPGNLKGIRQLLKTWPTPVRGAICLESVELGRLNYYSDGMIRGEISCSIASEKKMGRHHQPNAILIIHEVIHAILKLRLPQKPRTQIVIGKIAGGFNHGQEAFDASIGFEIRSDSDRMVRELYGDIKDIVNGINKSFAVDLKLSIISHLNATQLAYNHPLVKCAARILYRLGVEAVSEPSETALSIFLQKQIPAITLGLTRGNHFHQDGAMVEIEPLFKGIAQIPALVAAMDSGMCSHE</sequence>
<dbReference type="RefSeq" id="WP_155308836.1">
    <property type="nucleotide sequence ID" value="NZ_AP021879.1"/>
</dbReference>
<reference evidence="3 4" key="1">
    <citation type="submission" date="2019-11" db="EMBL/GenBank/DDBJ databases">
        <title>Comparative genomics of hydrocarbon-degrading Desulfosarcina strains.</title>
        <authorList>
            <person name="Watanabe M."/>
            <person name="Kojima H."/>
            <person name="Fukui M."/>
        </authorList>
    </citation>
    <scope>NUCLEOTIDE SEQUENCE [LARGE SCALE GENOMIC DNA]</scope>
    <source>
        <strain evidence="4">oXyS1</strain>
    </source>
</reference>
<dbReference type="SUPFAM" id="SSF55031">
    <property type="entry name" value="Bacterial exopeptidase dimerisation domain"/>
    <property type="match status" value="1"/>
</dbReference>
<keyword evidence="2" id="KW-0378">Hydrolase</keyword>
<evidence type="ECO:0000256" key="1">
    <source>
        <dbReference type="ARBA" id="ARBA00022723"/>
    </source>
</evidence>
<dbReference type="InterPro" id="IPR036264">
    <property type="entry name" value="Bact_exopeptidase_dim_dom"/>
</dbReference>
<keyword evidence="1" id="KW-0479">Metal-binding</keyword>
<dbReference type="Gene3D" id="3.30.70.360">
    <property type="match status" value="1"/>
</dbReference>
<proteinExistence type="predicted"/>
<name>A0A5K8A4U8_9BACT</name>